<keyword evidence="11" id="KW-1185">Reference proteome</keyword>
<dbReference type="AlphaFoldDB" id="A0A8H6SN80"/>
<dbReference type="Pfam" id="PF04124">
    <property type="entry name" value="Dor1"/>
    <property type="match status" value="1"/>
</dbReference>
<evidence type="ECO:0000256" key="3">
    <source>
        <dbReference type="ARBA" id="ARBA00020983"/>
    </source>
</evidence>
<evidence type="ECO:0000256" key="4">
    <source>
        <dbReference type="ARBA" id="ARBA00022448"/>
    </source>
</evidence>
<evidence type="ECO:0000256" key="9">
    <source>
        <dbReference type="SAM" id="MobiDB-lite"/>
    </source>
</evidence>
<accession>A0A8H6SN80</accession>
<evidence type="ECO:0000256" key="6">
    <source>
        <dbReference type="ARBA" id="ARBA00023034"/>
    </source>
</evidence>
<dbReference type="OrthoDB" id="1661054at2759"/>
<comment type="caution">
    <text evidence="10">The sequence shown here is derived from an EMBL/GenBank/DDBJ whole genome shotgun (WGS) entry which is preliminary data.</text>
</comment>
<dbReference type="GO" id="GO:0015031">
    <property type="term" value="P:protein transport"/>
    <property type="evidence" value="ECO:0007669"/>
    <property type="project" value="UniProtKB-KW"/>
</dbReference>
<dbReference type="InterPro" id="IPR007255">
    <property type="entry name" value="COG8"/>
</dbReference>
<dbReference type="GO" id="GO:0017119">
    <property type="term" value="C:Golgi transport complex"/>
    <property type="evidence" value="ECO:0007669"/>
    <property type="project" value="InterPro"/>
</dbReference>
<evidence type="ECO:0000256" key="1">
    <source>
        <dbReference type="ARBA" id="ARBA00004395"/>
    </source>
</evidence>
<dbReference type="EMBL" id="JACAZE010000012">
    <property type="protein sequence ID" value="KAF7302743.1"/>
    <property type="molecule type" value="Genomic_DNA"/>
</dbReference>
<evidence type="ECO:0000256" key="2">
    <source>
        <dbReference type="ARBA" id="ARBA00006419"/>
    </source>
</evidence>
<evidence type="ECO:0000256" key="8">
    <source>
        <dbReference type="ARBA" id="ARBA00031347"/>
    </source>
</evidence>
<evidence type="ECO:0000313" key="10">
    <source>
        <dbReference type="EMBL" id="KAF7302743.1"/>
    </source>
</evidence>
<proteinExistence type="inferred from homology"/>
<dbReference type="GO" id="GO:0000139">
    <property type="term" value="C:Golgi membrane"/>
    <property type="evidence" value="ECO:0007669"/>
    <property type="project" value="UniProtKB-SubCell"/>
</dbReference>
<sequence length="785" mass="85864">MSFANAASLTEVLRTNTPQQQQYQDHLTSLDLPTLLAEPAALQTQAHHLTSSLTSLTHTSYHTFLSLHQSTSSLSSSLESLSASLDSLLVDSLPALEDSAARWRDRTDSVLTDRRKARVVLEQHDKIRDLLEIPMLIDTCVRNGYFAEALSLAGHARSFVSSGPNKSKPPPLILSSVLSEVQNSITHMLFSLLATLHDPSRKLPALWKAVNFLRKMDVFGAVPASDDGVGGVQPEEQIALAFLGGREACLRALLEGPARDIHRLVGNSASLGDKEREELAFDLRKYIDVWREHFNDIVTQFTTIFLERSPSAATAPTTPITPHSRPLASLHPLLTKYTTHVLSTHLFPVLEQTLPLLSMAAISTALRQLTYCASAFARHGLDFRGSLRGLFCRVVAGTASADFKSVGSKWVEKLKNATGDSSSSGPLSPTLPSASRKPKPAAKLKLPSQWLIIPRRQRHTCPPQILVSYPPLAEHTNAVLSILNGLRHLASVELFVPLTAALDGMLNDTGGAVLAYTRRVCEDADRDEQQQQAIALAAAEVYFTVLVPYLRRALVEGLYGLAVADWEGGGRRWAASTPTHNPNFNQHIAPMFLEYPTNNADIIIVPSNPRLESVESAQMGQSNHTPVSPLSVSEAGELAILATRIRRHHFENSGGSRPALVTAGLFLQSPDLVDVARQRILLRKLRRWCKIRNMQPPKAEEWPLPHGIGEMTEAEQAGVPIHTEFKPEPSISRWSLAPGSWLAMAWREAGRPSVTKEQWDAALSSTSDIELVDGAIAHAASAITI</sequence>
<protein>
    <recommendedName>
        <fullName evidence="3">Conserved oligomeric Golgi complex subunit 8</fullName>
    </recommendedName>
    <alternativeName>
        <fullName evidence="8">Component of oligomeric Golgi complex 8</fullName>
    </alternativeName>
</protein>
<gene>
    <name evidence="10" type="ORF">HMN09_00909200</name>
</gene>
<dbReference type="SUPFAM" id="SSF74788">
    <property type="entry name" value="Cullin repeat-like"/>
    <property type="match status" value="1"/>
</dbReference>
<dbReference type="Proteomes" id="UP000613580">
    <property type="component" value="Unassembled WGS sequence"/>
</dbReference>
<dbReference type="PANTHER" id="PTHR21311">
    <property type="entry name" value="CONSERVED OLIGOMERIC GOLGI COMPLEX COMPONENT 8"/>
    <property type="match status" value="1"/>
</dbReference>
<reference evidence="10" key="1">
    <citation type="submission" date="2020-05" db="EMBL/GenBank/DDBJ databases">
        <title>Mycena genomes resolve the evolution of fungal bioluminescence.</title>
        <authorList>
            <person name="Tsai I.J."/>
        </authorList>
    </citation>
    <scope>NUCLEOTIDE SEQUENCE</scope>
    <source>
        <strain evidence="10">110903Hualien_Pintung</strain>
    </source>
</reference>
<name>A0A8H6SN80_MYCCL</name>
<keyword evidence="7" id="KW-0472">Membrane</keyword>
<keyword evidence="6" id="KW-0333">Golgi apparatus</keyword>
<feature type="region of interest" description="Disordered" evidence="9">
    <location>
        <begin position="416"/>
        <end position="442"/>
    </location>
</feature>
<evidence type="ECO:0000256" key="5">
    <source>
        <dbReference type="ARBA" id="ARBA00022927"/>
    </source>
</evidence>
<dbReference type="InterPro" id="IPR016159">
    <property type="entry name" value="Cullin_repeat-like_dom_sf"/>
</dbReference>
<evidence type="ECO:0000256" key="7">
    <source>
        <dbReference type="ARBA" id="ARBA00023136"/>
    </source>
</evidence>
<comment type="similarity">
    <text evidence="2">Belongs to the COG8 family.</text>
</comment>
<comment type="subcellular location">
    <subcellularLocation>
        <location evidence="1">Golgi apparatus membrane</location>
        <topology evidence="1">Peripheral membrane protein</topology>
    </subcellularLocation>
</comment>
<dbReference type="PANTHER" id="PTHR21311:SF0">
    <property type="entry name" value="CONSERVED OLIGOMERIC GOLGI COMPLEX SUBUNIT 8"/>
    <property type="match status" value="1"/>
</dbReference>
<feature type="compositionally biased region" description="Low complexity" evidence="9">
    <location>
        <begin position="417"/>
        <end position="435"/>
    </location>
</feature>
<keyword evidence="4" id="KW-0813">Transport</keyword>
<keyword evidence="5" id="KW-0653">Protein transport</keyword>
<evidence type="ECO:0000313" key="11">
    <source>
        <dbReference type="Proteomes" id="UP000613580"/>
    </source>
</evidence>
<organism evidence="10 11">
    <name type="scientific">Mycena chlorophos</name>
    <name type="common">Agaric fungus</name>
    <name type="synonym">Agaricus chlorophos</name>
    <dbReference type="NCBI Taxonomy" id="658473"/>
    <lineage>
        <taxon>Eukaryota</taxon>
        <taxon>Fungi</taxon>
        <taxon>Dikarya</taxon>
        <taxon>Basidiomycota</taxon>
        <taxon>Agaricomycotina</taxon>
        <taxon>Agaricomycetes</taxon>
        <taxon>Agaricomycetidae</taxon>
        <taxon>Agaricales</taxon>
        <taxon>Marasmiineae</taxon>
        <taxon>Mycenaceae</taxon>
        <taxon>Mycena</taxon>
    </lineage>
</organism>
<dbReference type="GO" id="GO:0006891">
    <property type="term" value="P:intra-Golgi vesicle-mediated transport"/>
    <property type="evidence" value="ECO:0007669"/>
    <property type="project" value="TreeGrafter"/>
</dbReference>